<reference evidence="2 3" key="1">
    <citation type="submission" date="2016-03" db="EMBL/GenBank/DDBJ databases">
        <title>Choanephora cucurbitarum.</title>
        <authorList>
            <person name="Min B."/>
            <person name="Park H."/>
            <person name="Park J.-H."/>
            <person name="Shin H.-D."/>
            <person name="Choi I.-G."/>
        </authorList>
    </citation>
    <scope>NUCLEOTIDE SEQUENCE [LARGE SCALE GENOMIC DNA]</scope>
    <source>
        <strain evidence="2 3">KUS-F28377</strain>
    </source>
</reference>
<organism evidence="2 3">
    <name type="scientific">Choanephora cucurbitarum</name>
    <dbReference type="NCBI Taxonomy" id="101091"/>
    <lineage>
        <taxon>Eukaryota</taxon>
        <taxon>Fungi</taxon>
        <taxon>Fungi incertae sedis</taxon>
        <taxon>Mucoromycota</taxon>
        <taxon>Mucoromycotina</taxon>
        <taxon>Mucoromycetes</taxon>
        <taxon>Mucorales</taxon>
        <taxon>Mucorineae</taxon>
        <taxon>Choanephoraceae</taxon>
        <taxon>Choanephoroideae</taxon>
        <taxon>Choanephora</taxon>
    </lineage>
</organism>
<protein>
    <submittedName>
        <fullName evidence="2">Glucose-induced degradation protein 8</fullName>
    </submittedName>
</protein>
<evidence type="ECO:0000313" key="3">
    <source>
        <dbReference type="Proteomes" id="UP000093000"/>
    </source>
</evidence>
<dbReference type="InParanoid" id="A0A1C7NQA8"/>
<gene>
    <name evidence="2" type="ORF">A0J61_00688</name>
</gene>
<proteinExistence type="predicted"/>
<dbReference type="OrthoDB" id="2415936at2759"/>
<dbReference type="PANTHER" id="PTHR12864">
    <property type="entry name" value="RAN BINDING PROTEIN 9-RELATED"/>
    <property type="match status" value="1"/>
</dbReference>
<dbReference type="InterPro" id="IPR024964">
    <property type="entry name" value="CTLH/CRA"/>
</dbReference>
<dbReference type="STRING" id="101091.A0A1C7NQA8"/>
<dbReference type="InterPro" id="IPR050618">
    <property type="entry name" value="Ubq-SigPath_Reg"/>
</dbReference>
<keyword evidence="3" id="KW-1185">Reference proteome</keyword>
<dbReference type="InterPro" id="IPR013144">
    <property type="entry name" value="CRA_dom"/>
</dbReference>
<evidence type="ECO:0000259" key="1">
    <source>
        <dbReference type="PROSITE" id="PS50897"/>
    </source>
</evidence>
<dbReference type="InterPro" id="IPR006595">
    <property type="entry name" value="CTLH_C"/>
</dbReference>
<dbReference type="AlphaFoldDB" id="A0A1C7NQA8"/>
<evidence type="ECO:0000313" key="2">
    <source>
        <dbReference type="EMBL" id="OBZ91283.1"/>
    </source>
</evidence>
<dbReference type="SMART" id="SM00757">
    <property type="entry name" value="CRA"/>
    <property type="match status" value="1"/>
</dbReference>
<dbReference type="Pfam" id="PF10607">
    <property type="entry name" value="CTLH"/>
    <property type="match status" value="1"/>
</dbReference>
<dbReference type="Proteomes" id="UP000093000">
    <property type="component" value="Unassembled WGS sequence"/>
</dbReference>
<accession>A0A1C7NQA8</accession>
<name>A0A1C7NQA8_9FUNG</name>
<comment type="caution">
    <text evidence="2">The sequence shown here is derived from an EMBL/GenBank/DDBJ whole genome shotgun (WGS) entry which is preliminary data.</text>
</comment>
<dbReference type="EMBL" id="LUGH01000016">
    <property type="protein sequence ID" value="OBZ91283.1"/>
    <property type="molecule type" value="Genomic_DNA"/>
</dbReference>
<sequence>MDAECQSIVIEYLIHNCFKNTVNAFIKERRRLQLCSKPLLINGDLKKLPTKGSMDNGLVQAVRKGDITLAFELIQQYFPSLTQDSIPSSEHVLFKLKCQQFIEIIRSSCPTSELEAIRYAQMHLKPIHSRDKELVKEVTALIAYTDPYKSQSKYLLTQERREQLASELNYTLLAYCDLPVETSIEKLTKQYSVVQQELEDCSSNCSYREKLAI</sequence>
<feature type="domain" description="CTLH" evidence="1">
    <location>
        <begin position="56"/>
        <end position="112"/>
    </location>
</feature>
<dbReference type="PROSITE" id="PS50897">
    <property type="entry name" value="CTLH"/>
    <property type="match status" value="1"/>
</dbReference>